<dbReference type="Proteomes" id="UP001201980">
    <property type="component" value="Unassembled WGS sequence"/>
</dbReference>
<dbReference type="EMBL" id="JAKWBI020000139">
    <property type="protein sequence ID" value="KAJ2901752.1"/>
    <property type="molecule type" value="Genomic_DNA"/>
</dbReference>
<evidence type="ECO:0000256" key="3">
    <source>
        <dbReference type="ARBA" id="ARBA00038366"/>
    </source>
</evidence>
<dbReference type="PROSITE" id="PS00678">
    <property type="entry name" value="WD_REPEATS_1"/>
    <property type="match status" value="2"/>
</dbReference>
<keyword evidence="1 4" id="KW-0853">WD repeat</keyword>
<feature type="repeat" description="WD" evidence="4">
    <location>
        <begin position="54"/>
        <end position="86"/>
    </location>
</feature>
<dbReference type="SUPFAM" id="SSF50978">
    <property type="entry name" value="WD40 repeat-like"/>
    <property type="match status" value="1"/>
</dbReference>
<gene>
    <name evidence="5" type="ORF">MKZ38_001424</name>
</gene>
<comment type="similarity">
    <text evidence="3">Belongs to the WD repeat AIP1 family.</text>
</comment>
<keyword evidence="2" id="KW-0677">Repeat</keyword>
<dbReference type="Pfam" id="PF00400">
    <property type="entry name" value="WD40"/>
    <property type="match status" value="7"/>
</dbReference>
<dbReference type="InterPro" id="IPR020472">
    <property type="entry name" value="WD40_PAC1"/>
</dbReference>
<organism evidence="5 6">
    <name type="scientific">Zalerion maritima</name>
    <dbReference type="NCBI Taxonomy" id="339359"/>
    <lineage>
        <taxon>Eukaryota</taxon>
        <taxon>Fungi</taxon>
        <taxon>Dikarya</taxon>
        <taxon>Ascomycota</taxon>
        <taxon>Pezizomycotina</taxon>
        <taxon>Sordariomycetes</taxon>
        <taxon>Lulworthiomycetidae</taxon>
        <taxon>Lulworthiales</taxon>
        <taxon>Lulworthiaceae</taxon>
        <taxon>Zalerion</taxon>
    </lineage>
</organism>
<dbReference type="PRINTS" id="PR00320">
    <property type="entry name" value="GPROTEINBRPT"/>
</dbReference>
<sequence length="601" mass="62641">MSITIEKIISASPATTRGQSTQLSCDPKGERIAYASGKSIFLRSIDDPSASKQYAGHTAQTTVARFSPSGFYVASGDASGAVKVWDAIEAVNTKGDYHLISGRITDIAWDGDSQRIIGVGEGKERFGHCITADSGNSVGEISGHSKVINSVDLRKMRPMRAATGSDDMSTCFLNGPPFKFASKDNEGHKGYVYGVRFSPDGAKLVSVGGDKRIVFYDGKTGEKTGKVIEAAHTGSIFAVDWSKDSKKIVTASADKTVKVWEVESGEVMKTWTLGSGIPDQQVGVVWTPRADGLIVSINLAGDLIYLKEGSDEPSKVVHGHNKTITAMQTGKDGKAIWTGSFDGRVCAWDMSTGTADAITGEGHTGQVTAFAEGDGGEAFSVAWDDTIREIGKGAFVEASKKALGGQPKGATNARGKTFVATLNGVSVFAGGSLKEEVKAGFAPSAIAASGEFVAVGGDGNAVVIYSSSGSSLKETGTKLTTSTSAISALSFSADGKYLAAGNNAGKVIAFRTSDWGVETTRWGAHTAKITSVQWNAAGTHAVSGSLDTHVYVWSLAKPGERVKVLNAHKDGVTGVGWLGDGRVVSTGGDAAVKIWVVKGLK</sequence>
<dbReference type="Gene3D" id="2.130.10.10">
    <property type="entry name" value="YVTN repeat-like/Quinoprotein amine dehydrogenase"/>
    <property type="match status" value="2"/>
</dbReference>
<proteinExistence type="inferred from homology"/>
<dbReference type="GO" id="GO:0030864">
    <property type="term" value="C:cortical actin cytoskeleton"/>
    <property type="evidence" value="ECO:0007669"/>
    <property type="project" value="TreeGrafter"/>
</dbReference>
<evidence type="ECO:0000313" key="6">
    <source>
        <dbReference type="Proteomes" id="UP001201980"/>
    </source>
</evidence>
<feature type="repeat" description="WD" evidence="4">
    <location>
        <begin position="229"/>
        <end position="270"/>
    </location>
</feature>
<dbReference type="PANTHER" id="PTHR19856:SF0">
    <property type="entry name" value="WD REPEAT-CONTAINING PROTEIN 1"/>
    <property type="match status" value="1"/>
</dbReference>
<name>A0AAD5RQW0_9PEZI</name>
<dbReference type="PANTHER" id="PTHR19856">
    <property type="entry name" value="WD-REPEATCONTAINING PROTEIN WDR1"/>
    <property type="match status" value="1"/>
</dbReference>
<evidence type="ECO:0000256" key="2">
    <source>
        <dbReference type="ARBA" id="ARBA00022737"/>
    </source>
</evidence>
<dbReference type="AlphaFoldDB" id="A0AAD5RQW0"/>
<evidence type="ECO:0000256" key="4">
    <source>
        <dbReference type="PROSITE-ProRule" id="PRU00221"/>
    </source>
</evidence>
<feature type="repeat" description="WD" evidence="4">
    <location>
        <begin position="565"/>
        <end position="601"/>
    </location>
</feature>
<protein>
    <submittedName>
        <fullName evidence="5">WD repeat-containing protein C9G1.05</fullName>
    </submittedName>
</protein>
<feature type="repeat" description="WD" evidence="4">
    <location>
        <begin position="522"/>
        <end position="555"/>
    </location>
</feature>
<dbReference type="GO" id="GO:0030042">
    <property type="term" value="P:actin filament depolymerization"/>
    <property type="evidence" value="ECO:0007669"/>
    <property type="project" value="TreeGrafter"/>
</dbReference>
<dbReference type="SUPFAM" id="SSF101908">
    <property type="entry name" value="Putative isomerase YbhE"/>
    <property type="match status" value="1"/>
</dbReference>
<dbReference type="InterPro" id="IPR019775">
    <property type="entry name" value="WD40_repeat_CS"/>
</dbReference>
<accession>A0AAD5RQW0</accession>
<dbReference type="PROSITE" id="PS50082">
    <property type="entry name" value="WD_REPEATS_2"/>
    <property type="match status" value="6"/>
</dbReference>
<dbReference type="GO" id="GO:0051015">
    <property type="term" value="F:actin filament binding"/>
    <property type="evidence" value="ECO:0007669"/>
    <property type="project" value="TreeGrafter"/>
</dbReference>
<dbReference type="PROSITE" id="PS50294">
    <property type="entry name" value="WD_REPEATS_REGION"/>
    <property type="match status" value="6"/>
</dbReference>
<dbReference type="InterPro" id="IPR015943">
    <property type="entry name" value="WD40/YVTN_repeat-like_dom_sf"/>
</dbReference>
<dbReference type="FunFam" id="2.130.10.10:FF:000167">
    <property type="entry name" value="Actin-interacting protein 1"/>
    <property type="match status" value="1"/>
</dbReference>
<evidence type="ECO:0000256" key="1">
    <source>
        <dbReference type="ARBA" id="ARBA00022574"/>
    </source>
</evidence>
<evidence type="ECO:0000313" key="5">
    <source>
        <dbReference type="EMBL" id="KAJ2901752.1"/>
    </source>
</evidence>
<feature type="repeat" description="WD" evidence="4">
    <location>
        <begin position="185"/>
        <end position="226"/>
    </location>
</feature>
<dbReference type="InterPro" id="IPR036322">
    <property type="entry name" value="WD40_repeat_dom_sf"/>
</dbReference>
<dbReference type="SMART" id="SM00320">
    <property type="entry name" value="WD40"/>
    <property type="match status" value="8"/>
</dbReference>
<reference evidence="5" key="1">
    <citation type="submission" date="2022-07" db="EMBL/GenBank/DDBJ databases">
        <title>Draft genome sequence of Zalerion maritima ATCC 34329, a (micro)plastics degrading marine fungus.</title>
        <authorList>
            <person name="Paco A."/>
            <person name="Goncalves M.F.M."/>
            <person name="Rocha-Santos T.A.P."/>
            <person name="Alves A."/>
        </authorList>
    </citation>
    <scope>NUCLEOTIDE SEQUENCE</scope>
    <source>
        <strain evidence="5">ATCC 34329</strain>
    </source>
</reference>
<dbReference type="InterPro" id="IPR001680">
    <property type="entry name" value="WD40_rpt"/>
</dbReference>
<feature type="repeat" description="WD" evidence="4">
    <location>
        <begin position="317"/>
        <end position="358"/>
    </location>
</feature>
<comment type="caution">
    <text evidence="5">The sequence shown here is derived from an EMBL/GenBank/DDBJ whole genome shotgun (WGS) entry which is preliminary data.</text>
</comment>
<dbReference type="FunFam" id="2.130.10.10:FF:000102">
    <property type="entry name" value="Actin-interacting protein 1"/>
    <property type="match status" value="1"/>
</dbReference>
<keyword evidence="6" id="KW-1185">Reference proteome</keyword>